<sequence>MSKTNPTVSDETELTHLLIEIKNILRESIQSVSRIKDALEKFGLNVIDRLGAFQSQFEELQKEVKKIEALEVSIRGLRFTTKETLEKLIERVLELEKIVKSKPSVEGIIVQEAEEPKTPVRETQLVYVKQEANKSATENILRNLAKAVSEQMPAGNLITKIAETRDTLMSWTPHHPVFYEMHEWIQRIKHLPRNKPIPPEDANKLIKDIDNWITRIIKE</sequence>
<dbReference type="Proteomes" id="UP000186851">
    <property type="component" value="Chromosome"/>
</dbReference>
<name>A0AAF0IBN2_ODILC</name>
<dbReference type="AlphaFoldDB" id="A0AAF0IBN2"/>
<protein>
    <submittedName>
        <fullName evidence="1">Uncharacterized protein</fullName>
    </submittedName>
</protein>
<dbReference type="KEGG" id="oyw:OdinLCB4_001165"/>
<proteinExistence type="predicted"/>
<dbReference type="EMBL" id="CP091871">
    <property type="protein sequence ID" value="WEU40570.1"/>
    <property type="molecule type" value="Genomic_DNA"/>
</dbReference>
<organism evidence="1 2">
    <name type="scientific">Odinarchaeota yellowstonii (strain LCB_4)</name>
    <dbReference type="NCBI Taxonomy" id="1841599"/>
    <lineage>
        <taxon>Archaea</taxon>
        <taxon>Promethearchaeati</taxon>
        <taxon>Candidatus Odinarchaeota</taxon>
        <taxon>Candidatus Odinarchaeia</taxon>
        <taxon>Candidatus Odinarchaeales</taxon>
        <taxon>Candidatus Odinarchaeaceae</taxon>
        <taxon>Candidatus Odinarchaeum</taxon>
    </lineage>
</organism>
<reference evidence="1" key="2">
    <citation type="journal article" date="2022" name="Nat. Microbiol.">
        <title>A closed Candidatus Odinarchaeum chromosome exposes Asgard archaeal viruses.</title>
        <authorList>
            <person name="Tamarit D."/>
            <person name="Caceres E.F."/>
            <person name="Krupovic M."/>
            <person name="Nijland R."/>
            <person name="Eme L."/>
            <person name="Robinson N.P."/>
            <person name="Ettema T.J.G."/>
        </authorList>
    </citation>
    <scope>NUCLEOTIDE SEQUENCE</scope>
    <source>
        <strain evidence="1">LCB_4</strain>
    </source>
</reference>
<evidence type="ECO:0000313" key="1">
    <source>
        <dbReference type="EMBL" id="WEU40570.1"/>
    </source>
</evidence>
<evidence type="ECO:0000313" key="2">
    <source>
        <dbReference type="Proteomes" id="UP000186851"/>
    </source>
</evidence>
<gene>
    <name evidence="1" type="ORF">OdinLCB4_001165</name>
</gene>
<reference evidence="1" key="1">
    <citation type="journal article" date="2017" name="Nature">
        <title>Asgard archaea illuminate the origin of eukaryotic cellular complexity.</title>
        <authorList>
            <person name="Zaremba-Niedzwiedzka K."/>
            <person name="Caceres E.F."/>
            <person name="Saw J.H."/>
            <person name="Backstrom D."/>
            <person name="Juzokaite L."/>
            <person name="Vancaester E."/>
            <person name="Seitz K.W."/>
            <person name="Anantharaman K."/>
            <person name="Starnawski P."/>
            <person name="Kjeldsen K.U."/>
            <person name="Scott M.B."/>
            <person name="Nunoura T."/>
            <person name="Banfield J.F."/>
            <person name="Schramm A."/>
            <person name="Baker B.J."/>
            <person name="Spang A."/>
            <person name="Ettema T.J.G."/>
        </authorList>
    </citation>
    <scope>NUCLEOTIDE SEQUENCE</scope>
    <source>
        <strain evidence="1">LCB_4</strain>
    </source>
</reference>
<accession>A0AAF0IBN2</accession>